<keyword evidence="3" id="KW-0963">Cytoplasm</keyword>
<keyword evidence="4" id="KW-0489">Methyltransferase</keyword>
<dbReference type="Gene3D" id="2.170.270.10">
    <property type="entry name" value="SET domain"/>
    <property type="match status" value="2"/>
</dbReference>
<evidence type="ECO:0000259" key="9">
    <source>
        <dbReference type="PROSITE" id="PS50280"/>
    </source>
</evidence>
<keyword evidence="11" id="KW-1185">Reference proteome</keyword>
<feature type="domain" description="SET" evidence="9">
    <location>
        <begin position="268"/>
        <end position="604"/>
    </location>
</feature>
<evidence type="ECO:0000256" key="1">
    <source>
        <dbReference type="ARBA" id="ARBA00004123"/>
    </source>
</evidence>
<dbReference type="PROSITE" id="PS50280">
    <property type="entry name" value="SET"/>
    <property type="match status" value="1"/>
</dbReference>
<keyword evidence="6" id="KW-0949">S-adenosyl-L-methionine</keyword>
<sequence>MDTIDIEKILSELLDHENSQTTSLEIYSEIVDNAMSTLGGEEEWMRDFHMAKTDFERICFLLKAIQNSNQGFAHFSKLETRGTIARFYGKSDRISELNRLCSLAEWNKNNVSRALHYATSAVFYALSPEQKIMAYSRRCNILFNLGLIQEAIRDGEQSFMIIQTIQDTETFKLPFLQEELAHVHLCLGESYIIIDKLAEARMHMKQVFQFYNRLPHSDLLERAIQGIAKCDERSESNELLEAYHSEWQCHRSELPILKRWRKNRENVEGPEFESSGHSPLVPLGLLHLKNAGPLGGWTMVVTRNVSVGEVLLLDKAYAMSLYSERTTYCYTCYKRCHNLLPCSGCPHVGFCSEKCAKEVVNPDRPSDGRKHAQPHLYDCQGVLACFCSSINEDLLHAAFKCISNTTPECLLDYCCSTGKYRESGRGHQAFVGAENVRNVPPLVFDSTDYSSVAWLSTCSDKMKDEDLWRYTLNALFLTYCFHIGGYPMMWFDEFDKTNESLFFSAPSASNRPVRIPASWLAACLLFHIQANDVNNFEFGEVVFKSKKYFPQSQVSLGSCLFPSLSLINHSCEPSAAICVTDKGRAFLYALQPISAGDQITISYGPSLLFMDKCNRQRKLENCYYFTCNCEVCENNWNLETPETERIKKLPRSGRHFSISLQIYSILSHEWFPWLEEQYIEGNWTLENLKASAKCVELAYKVLGQPSLLLSQFKQIFKIYM</sequence>
<dbReference type="Gene3D" id="6.10.140.2220">
    <property type="match status" value="1"/>
</dbReference>
<dbReference type="SUPFAM" id="SSF82199">
    <property type="entry name" value="SET domain"/>
    <property type="match status" value="1"/>
</dbReference>
<dbReference type="InterPro" id="IPR046341">
    <property type="entry name" value="SET_dom_sf"/>
</dbReference>
<dbReference type="AlphaFoldDB" id="A0A564YKU8"/>
<accession>A0A564YKU8</accession>
<dbReference type="CDD" id="cd10536">
    <property type="entry name" value="SET_SMYD4"/>
    <property type="match status" value="1"/>
</dbReference>
<dbReference type="GO" id="GO:0032259">
    <property type="term" value="P:methylation"/>
    <property type="evidence" value="ECO:0007669"/>
    <property type="project" value="UniProtKB-KW"/>
</dbReference>
<dbReference type="InterPro" id="IPR052097">
    <property type="entry name" value="SET-MYND_domain_protein"/>
</dbReference>
<protein>
    <recommendedName>
        <fullName evidence="9">SET domain-containing protein</fullName>
    </recommendedName>
</protein>
<dbReference type="SUPFAM" id="SSF48452">
    <property type="entry name" value="TPR-like"/>
    <property type="match status" value="1"/>
</dbReference>
<keyword evidence="7" id="KW-0539">Nucleus</keyword>
<evidence type="ECO:0000313" key="11">
    <source>
        <dbReference type="Proteomes" id="UP000321570"/>
    </source>
</evidence>
<dbReference type="Gene3D" id="1.25.40.10">
    <property type="entry name" value="Tetratricopeptide repeat domain"/>
    <property type="match status" value="1"/>
</dbReference>
<gene>
    <name evidence="10" type="ORF">WMSIL1_LOCUS6970</name>
</gene>
<evidence type="ECO:0000256" key="6">
    <source>
        <dbReference type="ARBA" id="ARBA00022691"/>
    </source>
</evidence>
<dbReference type="EMBL" id="CABIJS010000233">
    <property type="protein sequence ID" value="VUZ47348.1"/>
    <property type="molecule type" value="Genomic_DNA"/>
</dbReference>
<dbReference type="Pfam" id="PF00856">
    <property type="entry name" value="SET"/>
    <property type="match status" value="1"/>
</dbReference>
<comment type="catalytic activity">
    <reaction evidence="8">
        <text>L-lysyl-[protein] + S-adenosyl-L-methionine = N(6)-methyl-L-lysyl-[protein] + S-adenosyl-L-homocysteine + H(+)</text>
        <dbReference type="Rhea" id="RHEA:51736"/>
        <dbReference type="Rhea" id="RHEA-COMP:9752"/>
        <dbReference type="Rhea" id="RHEA-COMP:13053"/>
        <dbReference type="ChEBI" id="CHEBI:15378"/>
        <dbReference type="ChEBI" id="CHEBI:29969"/>
        <dbReference type="ChEBI" id="CHEBI:57856"/>
        <dbReference type="ChEBI" id="CHEBI:59789"/>
        <dbReference type="ChEBI" id="CHEBI:61929"/>
    </reaction>
</comment>
<dbReference type="PANTHER" id="PTHR46165">
    <property type="entry name" value="SET AND MYND DOMAIN-CONTAINING PROTEIN 4"/>
    <property type="match status" value="1"/>
</dbReference>
<evidence type="ECO:0000313" key="10">
    <source>
        <dbReference type="EMBL" id="VUZ47348.1"/>
    </source>
</evidence>
<comment type="subcellular location">
    <subcellularLocation>
        <location evidence="2">Cytoplasm</location>
    </subcellularLocation>
    <subcellularLocation>
        <location evidence="1">Nucleus</location>
    </subcellularLocation>
</comment>
<evidence type="ECO:0000256" key="8">
    <source>
        <dbReference type="ARBA" id="ARBA00048985"/>
    </source>
</evidence>
<organism evidence="10 11">
    <name type="scientific">Hymenolepis diminuta</name>
    <name type="common">Rat tapeworm</name>
    <dbReference type="NCBI Taxonomy" id="6216"/>
    <lineage>
        <taxon>Eukaryota</taxon>
        <taxon>Metazoa</taxon>
        <taxon>Spiralia</taxon>
        <taxon>Lophotrochozoa</taxon>
        <taxon>Platyhelminthes</taxon>
        <taxon>Cestoda</taxon>
        <taxon>Eucestoda</taxon>
        <taxon>Cyclophyllidea</taxon>
        <taxon>Hymenolepididae</taxon>
        <taxon>Hymenolepis</taxon>
    </lineage>
</organism>
<dbReference type="GO" id="GO:0008168">
    <property type="term" value="F:methyltransferase activity"/>
    <property type="evidence" value="ECO:0007669"/>
    <property type="project" value="UniProtKB-KW"/>
</dbReference>
<dbReference type="InterPro" id="IPR011990">
    <property type="entry name" value="TPR-like_helical_dom_sf"/>
</dbReference>
<reference evidence="10 11" key="1">
    <citation type="submission" date="2019-07" db="EMBL/GenBank/DDBJ databases">
        <authorList>
            <person name="Jastrzebski P J."/>
            <person name="Paukszto L."/>
            <person name="Jastrzebski P J."/>
        </authorList>
    </citation>
    <scope>NUCLEOTIDE SEQUENCE [LARGE SCALE GENOMIC DNA]</scope>
    <source>
        <strain evidence="10 11">WMS-il1</strain>
    </source>
</reference>
<dbReference type="GO" id="GO:0042826">
    <property type="term" value="F:histone deacetylase binding"/>
    <property type="evidence" value="ECO:0007669"/>
    <property type="project" value="TreeGrafter"/>
</dbReference>
<dbReference type="PANTHER" id="PTHR46165:SF2">
    <property type="entry name" value="SET AND MYND DOMAIN-CONTAINING PROTEIN 4"/>
    <property type="match status" value="1"/>
</dbReference>
<proteinExistence type="predicted"/>
<dbReference type="InterPro" id="IPR001214">
    <property type="entry name" value="SET_dom"/>
</dbReference>
<evidence type="ECO:0000256" key="7">
    <source>
        <dbReference type="ARBA" id="ARBA00023242"/>
    </source>
</evidence>
<dbReference type="Proteomes" id="UP000321570">
    <property type="component" value="Unassembled WGS sequence"/>
</dbReference>
<name>A0A564YKU8_HYMDI</name>
<feature type="non-terminal residue" evidence="10">
    <location>
        <position position="720"/>
    </location>
</feature>
<dbReference type="InterPro" id="IPR044421">
    <property type="entry name" value="SMYD4_SET"/>
</dbReference>
<dbReference type="GO" id="GO:0005634">
    <property type="term" value="C:nucleus"/>
    <property type="evidence" value="ECO:0007669"/>
    <property type="project" value="UniProtKB-SubCell"/>
</dbReference>
<evidence type="ECO:0000256" key="5">
    <source>
        <dbReference type="ARBA" id="ARBA00022679"/>
    </source>
</evidence>
<keyword evidence="5" id="KW-0808">Transferase</keyword>
<evidence type="ECO:0000256" key="3">
    <source>
        <dbReference type="ARBA" id="ARBA00022490"/>
    </source>
</evidence>
<evidence type="ECO:0000256" key="4">
    <source>
        <dbReference type="ARBA" id="ARBA00022603"/>
    </source>
</evidence>
<evidence type="ECO:0000256" key="2">
    <source>
        <dbReference type="ARBA" id="ARBA00004496"/>
    </source>
</evidence>
<dbReference type="GO" id="GO:0005737">
    <property type="term" value="C:cytoplasm"/>
    <property type="evidence" value="ECO:0007669"/>
    <property type="project" value="UniProtKB-SubCell"/>
</dbReference>